<evidence type="ECO:0000256" key="1">
    <source>
        <dbReference type="SAM" id="SignalP"/>
    </source>
</evidence>
<reference evidence="3 4" key="1">
    <citation type="submission" date="2016-08" db="EMBL/GenBank/DDBJ databases">
        <title>Draft genome of Fabibacter sp. strain SK-8.</title>
        <authorList>
            <person name="Wong S.-K."/>
            <person name="Hamasaki K."/>
            <person name="Yoshizawa S."/>
        </authorList>
    </citation>
    <scope>NUCLEOTIDE SEQUENCE [LARGE SCALE GENOMIC DNA]</scope>
    <source>
        <strain evidence="3 4">SK-8</strain>
    </source>
</reference>
<dbReference type="InterPro" id="IPR021860">
    <property type="entry name" value="Peptidase_S12_Pab87-rel_C"/>
</dbReference>
<dbReference type="Pfam" id="PF11954">
    <property type="entry name" value="DUF3471"/>
    <property type="match status" value="1"/>
</dbReference>
<evidence type="ECO:0000313" key="3">
    <source>
        <dbReference type="EMBL" id="OEK05380.1"/>
    </source>
</evidence>
<dbReference type="Proteomes" id="UP000095552">
    <property type="component" value="Unassembled WGS sequence"/>
</dbReference>
<proteinExistence type="predicted"/>
<dbReference type="AlphaFoldDB" id="A0A1E5T1Y1"/>
<gene>
    <name evidence="3" type="ORF">BFP71_18490</name>
</gene>
<feature type="chain" id="PRO_5009185857" description="Peptidase S12 Pab87-related C-terminal domain-containing protein" evidence="1">
    <location>
        <begin position="27"/>
        <end position="133"/>
    </location>
</feature>
<name>A0A1E5T1Y1_9BACT</name>
<keyword evidence="1" id="KW-0732">Signal</keyword>
<accession>A0A1E5T1Y1</accession>
<organism evidence="3 4">
    <name type="scientific">Roseivirga misakiensis</name>
    <dbReference type="NCBI Taxonomy" id="1563681"/>
    <lineage>
        <taxon>Bacteria</taxon>
        <taxon>Pseudomonadati</taxon>
        <taxon>Bacteroidota</taxon>
        <taxon>Cytophagia</taxon>
        <taxon>Cytophagales</taxon>
        <taxon>Roseivirgaceae</taxon>
        <taxon>Roseivirga</taxon>
    </lineage>
</organism>
<evidence type="ECO:0000313" key="4">
    <source>
        <dbReference type="Proteomes" id="UP000095552"/>
    </source>
</evidence>
<sequence length="133" mass="14930">MKKVNNFSRITAMTLILALLGFSAFGQTTAAKAKEKTNDKALKAYVGAYEFDKNTDMGFDVTVWLEENGNLYAQPSNESQPPAQLIKVSEDKFELANTGGLMMSFERDKKKEVISLRISEADQFFTCIKKKDK</sequence>
<keyword evidence="4" id="KW-1185">Reference proteome</keyword>
<comment type="caution">
    <text evidence="3">The sequence shown here is derived from an EMBL/GenBank/DDBJ whole genome shotgun (WGS) entry which is preliminary data.</text>
</comment>
<dbReference type="EMBL" id="MDGQ01000005">
    <property type="protein sequence ID" value="OEK05380.1"/>
    <property type="molecule type" value="Genomic_DNA"/>
</dbReference>
<feature type="domain" description="Peptidase S12 Pab87-related C-terminal" evidence="2">
    <location>
        <begin position="32"/>
        <end position="121"/>
    </location>
</feature>
<protein>
    <recommendedName>
        <fullName evidence="2">Peptidase S12 Pab87-related C-terminal domain-containing protein</fullName>
    </recommendedName>
</protein>
<dbReference type="STRING" id="1563681.BFP71_18490"/>
<dbReference type="RefSeq" id="WP_069836884.1">
    <property type="nucleotide sequence ID" value="NZ_MDGQ01000005.1"/>
</dbReference>
<evidence type="ECO:0000259" key="2">
    <source>
        <dbReference type="Pfam" id="PF11954"/>
    </source>
</evidence>
<feature type="signal peptide" evidence="1">
    <location>
        <begin position="1"/>
        <end position="26"/>
    </location>
</feature>
<dbReference type="OrthoDB" id="9865019at2"/>